<dbReference type="Gene3D" id="2.60.120.650">
    <property type="entry name" value="Cupin"/>
    <property type="match status" value="1"/>
</dbReference>
<evidence type="ECO:0000313" key="3">
    <source>
        <dbReference type="EMBL" id="RKF55363.1"/>
    </source>
</evidence>
<dbReference type="PROSITE" id="PS50181">
    <property type="entry name" value="FBOX"/>
    <property type="match status" value="1"/>
</dbReference>
<dbReference type="EMBL" id="MCBR01020437">
    <property type="protein sequence ID" value="RKF55363.1"/>
    <property type="molecule type" value="Genomic_DNA"/>
</dbReference>
<dbReference type="InterPro" id="IPR050910">
    <property type="entry name" value="JMJD6_ArgDemeth/LysHydrox"/>
</dbReference>
<dbReference type="SUPFAM" id="SSF81383">
    <property type="entry name" value="F-box domain"/>
    <property type="match status" value="1"/>
</dbReference>
<name>A0A420HDB2_9PEZI</name>
<dbReference type="SUPFAM" id="SSF51197">
    <property type="entry name" value="Clavaminate synthase-like"/>
    <property type="match status" value="1"/>
</dbReference>
<dbReference type="InterPro" id="IPR001810">
    <property type="entry name" value="F-box_dom"/>
</dbReference>
<dbReference type="AlphaFoldDB" id="A0A420HDB2"/>
<accession>A0A420HDB2</accession>
<gene>
    <name evidence="3" type="ORF">GcC1_204003</name>
</gene>
<reference evidence="3 4" key="1">
    <citation type="journal article" date="2018" name="BMC Genomics">
        <title>Comparative genome analyses reveal sequence features reflecting distinct modes of host-adaptation between dicot and monocot powdery mildew.</title>
        <authorList>
            <person name="Wu Y."/>
            <person name="Ma X."/>
            <person name="Pan Z."/>
            <person name="Kale S.D."/>
            <person name="Song Y."/>
            <person name="King H."/>
            <person name="Zhang Q."/>
            <person name="Presley C."/>
            <person name="Deng X."/>
            <person name="Wei C.I."/>
            <person name="Xiao S."/>
        </authorList>
    </citation>
    <scope>NUCLEOTIDE SEQUENCE [LARGE SCALE GENOMIC DNA]</scope>
    <source>
        <strain evidence="3">UCSC1</strain>
    </source>
</reference>
<evidence type="ECO:0000313" key="4">
    <source>
        <dbReference type="Proteomes" id="UP000285405"/>
    </source>
</evidence>
<evidence type="ECO:0000259" key="1">
    <source>
        <dbReference type="PROSITE" id="PS50181"/>
    </source>
</evidence>
<dbReference type="PANTHER" id="PTHR12480">
    <property type="entry name" value="ARGININE DEMETHYLASE AND LYSYL-HYDROXYLASE JMJD"/>
    <property type="match status" value="1"/>
</dbReference>
<evidence type="ECO:0000259" key="2">
    <source>
        <dbReference type="PROSITE" id="PS51184"/>
    </source>
</evidence>
<dbReference type="InterPro" id="IPR003347">
    <property type="entry name" value="JmjC_dom"/>
</dbReference>
<comment type="caution">
    <text evidence="3">The sequence shown here is derived from an EMBL/GenBank/DDBJ whole genome shotgun (WGS) entry which is preliminary data.</text>
</comment>
<dbReference type="PROSITE" id="PS51184">
    <property type="entry name" value="JMJC"/>
    <property type="match status" value="1"/>
</dbReference>
<dbReference type="GO" id="GO:0000987">
    <property type="term" value="F:cis-regulatory region sequence-specific DNA binding"/>
    <property type="evidence" value="ECO:0007669"/>
    <property type="project" value="TreeGrafter"/>
</dbReference>
<organism evidence="3 4">
    <name type="scientific">Golovinomyces cichoracearum</name>
    <dbReference type="NCBI Taxonomy" id="62708"/>
    <lineage>
        <taxon>Eukaryota</taxon>
        <taxon>Fungi</taxon>
        <taxon>Dikarya</taxon>
        <taxon>Ascomycota</taxon>
        <taxon>Pezizomycotina</taxon>
        <taxon>Leotiomycetes</taxon>
        <taxon>Erysiphales</taxon>
        <taxon>Erysiphaceae</taxon>
        <taxon>Golovinomyces</taxon>
    </lineage>
</organism>
<dbReference type="Gene3D" id="1.20.1280.50">
    <property type="match status" value="1"/>
</dbReference>
<proteinExistence type="predicted"/>
<feature type="domain" description="F-box" evidence="1">
    <location>
        <begin position="53"/>
        <end position="99"/>
    </location>
</feature>
<dbReference type="Pfam" id="PF12937">
    <property type="entry name" value="F-box-like"/>
    <property type="match status" value="1"/>
</dbReference>
<dbReference type="GO" id="GO:0005634">
    <property type="term" value="C:nucleus"/>
    <property type="evidence" value="ECO:0007669"/>
    <property type="project" value="TreeGrafter"/>
</dbReference>
<sequence>MSDSSIPALPNSRFSSNESLELEGSTTLIPKHPSGIRPLGNQFLTTINAKIYAGNFRKLPEVLLVTLLESLNSITLLKLGSTCKYLHAFCRLDSLWRTLYTRSQNSNETDSAWSGTWRSKYLNLKNEVESIINCNYVFSDILYRPFLCSQLPLQVYASNIPEANSISRLKDISLSEFTNKWGHKPFILTNQMQDWPVYKYWDNEFLLKQYHHVKFRAEGLKWRLDEYFEYMKNNCDESPLYLFDKDFFEKMDLNSGESKFSSSYWSPECFEEDFFTVLGNQRPDFRWLIVGPERSGSTFHKDPNATSAWNAVIRGSKYWIMFPTTNSRPSPPGVYVSKDESEVTSPLSIAEWLIGFHAEARRTTGCIEGICREGEILHVPSGWWHLVVNLETTTAITQNFVPRIHLAKVVRFLEHKSDQISGFKKDLKSPFRTFTDKMLALHPDLMRQALNDSRESLFKKRKLVSEFDEKDKAGGFTFSFFGDKEEELL</sequence>
<dbReference type="Proteomes" id="UP000285405">
    <property type="component" value="Unassembled WGS sequence"/>
</dbReference>
<feature type="domain" description="JmjC" evidence="2">
    <location>
        <begin position="255"/>
        <end position="417"/>
    </location>
</feature>
<dbReference type="OrthoDB" id="424465at2759"/>
<dbReference type="InterPro" id="IPR041667">
    <property type="entry name" value="Cupin_8"/>
</dbReference>
<dbReference type="PANTHER" id="PTHR12480:SF21">
    <property type="entry name" value="JMJC DOMAIN-CONTAINING PROTEIN 8"/>
    <property type="match status" value="1"/>
</dbReference>
<dbReference type="SMART" id="SM00558">
    <property type="entry name" value="JmjC"/>
    <property type="match status" value="1"/>
</dbReference>
<dbReference type="InterPro" id="IPR036047">
    <property type="entry name" value="F-box-like_dom_sf"/>
</dbReference>
<dbReference type="Pfam" id="PF13621">
    <property type="entry name" value="Cupin_8"/>
    <property type="match status" value="1"/>
</dbReference>
<protein>
    <submittedName>
        <fullName evidence="3">F-box protein</fullName>
    </submittedName>
</protein>